<reference evidence="1" key="1">
    <citation type="submission" date="2022-02" db="EMBL/GenBank/DDBJ databases">
        <title>Plant Genome Project.</title>
        <authorList>
            <person name="Zhang R.-G."/>
        </authorList>
    </citation>
    <scope>NUCLEOTIDE SEQUENCE</scope>
    <source>
        <strain evidence="1">AT1</strain>
    </source>
</reference>
<sequence length="534" mass="58920">MADDKTTRSKLSEKDRKDTEDEKLRETSKGKSKATTEAHESTEEEEATKKKLKIGVGDTKGGLERKTSKSVCGKEIADSSGVQIKSESEIQSETEMPMKTKFEQVKADAESFSEGEEVSLDLTKSDDSNRSVEEFAGKVHGSPGVIVEDYFKLESDMSDDVGAVAPETRGVTSAENEDELKQTESGSSIYLDANTTFEGPGIEKKSTELDLKIDTNIEGLEEEFAGKVHGSPGVIVEDYFKLESDMSDDVGAVTPETRGVISADNEDELKQTESGSSIYLDANTTFEGLGIEKKSTGLDLKIDTNIVGLEEELARRAKKGKAKLEGEGNEADDYVEVETNVEGLDDEMYEVVRPPKIEGLAKEMRELYRQVTKGTKDKVNRLMKDPDESPSEHDVESESESESESERENCETLLKTSLPLMLELDAEIRGLLEELEQLEQLLMFKVDEAGPKVLALRAEVEVLKESNYAKEVEVIGMVKGLMDGGATEEEVIDAVWKSEIGPMVERAKEKIAQVKSERKEVEMNRNKSSEAAEN</sequence>
<accession>A0ACC0PWS8</accession>
<organism evidence="1 2">
    <name type="scientific">Rhododendron molle</name>
    <name type="common">Chinese azalea</name>
    <name type="synonym">Azalea mollis</name>
    <dbReference type="NCBI Taxonomy" id="49168"/>
    <lineage>
        <taxon>Eukaryota</taxon>
        <taxon>Viridiplantae</taxon>
        <taxon>Streptophyta</taxon>
        <taxon>Embryophyta</taxon>
        <taxon>Tracheophyta</taxon>
        <taxon>Spermatophyta</taxon>
        <taxon>Magnoliopsida</taxon>
        <taxon>eudicotyledons</taxon>
        <taxon>Gunneridae</taxon>
        <taxon>Pentapetalae</taxon>
        <taxon>asterids</taxon>
        <taxon>Ericales</taxon>
        <taxon>Ericaceae</taxon>
        <taxon>Ericoideae</taxon>
        <taxon>Rhodoreae</taxon>
        <taxon>Rhododendron</taxon>
    </lineage>
</organism>
<dbReference type="Proteomes" id="UP001062846">
    <property type="component" value="Chromosome 2"/>
</dbReference>
<name>A0ACC0PWS8_RHOML</name>
<comment type="caution">
    <text evidence="1">The sequence shown here is derived from an EMBL/GenBank/DDBJ whole genome shotgun (WGS) entry which is preliminary data.</text>
</comment>
<dbReference type="EMBL" id="CM046389">
    <property type="protein sequence ID" value="KAI8569003.1"/>
    <property type="molecule type" value="Genomic_DNA"/>
</dbReference>
<protein>
    <submittedName>
        <fullName evidence="1">Uncharacterized protein</fullName>
    </submittedName>
</protein>
<evidence type="ECO:0000313" key="1">
    <source>
        <dbReference type="EMBL" id="KAI8569003.1"/>
    </source>
</evidence>
<evidence type="ECO:0000313" key="2">
    <source>
        <dbReference type="Proteomes" id="UP001062846"/>
    </source>
</evidence>
<keyword evidence="2" id="KW-1185">Reference proteome</keyword>
<gene>
    <name evidence="1" type="ORF">RHMOL_Rhmol02G0245300</name>
</gene>
<proteinExistence type="predicted"/>